<comment type="caution">
    <text evidence="1">The sequence shown here is derived from an EMBL/GenBank/DDBJ whole genome shotgun (WGS) entry which is preliminary data.</text>
</comment>
<organism evidence="1">
    <name type="scientific">marine sediment metagenome</name>
    <dbReference type="NCBI Taxonomy" id="412755"/>
    <lineage>
        <taxon>unclassified sequences</taxon>
        <taxon>metagenomes</taxon>
        <taxon>ecological metagenomes</taxon>
    </lineage>
</organism>
<protein>
    <submittedName>
        <fullName evidence="1">Uncharacterized protein</fullName>
    </submittedName>
</protein>
<proteinExistence type="predicted"/>
<sequence>MTDWKLHGIRGKLQKILNNENGKSNADKKYQNYIGESISALDKAIKIYETSADAAQNLWGDGSDY</sequence>
<accession>A0A0F9N6Q3</accession>
<dbReference type="AlphaFoldDB" id="A0A0F9N6Q3"/>
<dbReference type="EMBL" id="LAZR01003901">
    <property type="protein sequence ID" value="KKN13629.1"/>
    <property type="molecule type" value="Genomic_DNA"/>
</dbReference>
<reference evidence="1" key="1">
    <citation type="journal article" date="2015" name="Nature">
        <title>Complex archaea that bridge the gap between prokaryotes and eukaryotes.</title>
        <authorList>
            <person name="Spang A."/>
            <person name="Saw J.H."/>
            <person name="Jorgensen S.L."/>
            <person name="Zaremba-Niedzwiedzka K."/>
            <person name="Martijn J."/>
            <person name="Lind A.E."/>
            <person name="van Eijk R."/>
            <person name="Schleper C."/>
            <person name="Guy L."/>
            <person name="Ettema T.J."/>
        </authorList>
    </citation>
    <scope>NUCLEOTIDE SEQUENCE</scope>
</reference>
<name>A0A0F9N6Q3_9ZZZZ</name>
<gene>
    <name evidence="1" type="ORF">LCGC14_1004370</name>
</gene>
<evidence type="ECO:0000313" key="1">
    <source>
        <dbReference type="EMBL" id="KKN13629.1"/>
    </source>
</evidence>